<dbReference type="PANTHER" id="PTHR43238:SF1">
    <property type="entry name" value="GDP-L-FUCOSE SYNTHASE"/>
    <property type="match status" value="1"/>
</dbReference>
<gene>
    <name evidence="2" type="ORF">BVRB_022310</name>
</gene>
<proteinExistence type="predicted"/>
<keyword evidence="3" id="KW-1185">Reference proteome</keyword>
<dbReference type="OrthoDB" id="202470at2759"/>
<dbReference type="EMBL" id="KQ094136">
    <property type="protein sequence ID" value="KMS94348.1"/>
    <property type="molecule type" value="Genomic_DNA"/>
</dbReference>
<sequence length="114" mass="12509">MAMGSSKRVMVTGGSGMVGKAIAEEVAKAPDGTEWIFVGSKDADLRSAEETAALFERVKPTHVIHLAAYVGGLFKNMKYKVEFWRYNVAINDNVLEQCKKHNVKKVVSCLSTCI</sequence>
<dbReference type="PANTHER" id="PTHR43238">
    <property type="entry name" value="GDP-L-FUCOSE SYNTHASE"/>
    <property type="match status" value="1"/>
</dbReference>
<organism evidence="2 3">
    <name type="scientific">Beta vulgaris subsp. vulgaris</name>
    <name type="common">Beet</name>
    <dbReference type="NCBI Taxonomy" id="3555"/>
    <lineage>
        <taxon>Eukaryota</taxon>
        <taxon>Viridiplantae</taxon>
        <taxon>Streptophyta</taxon>
        <taxon>Embryophyta</taxon>
        <taxon>Tracheophyta</taxon>
        <taxon>Spermatophyta</taxon>
        <taxon>Magnoliopsida</taxon>
        <taxon>eudicotyledons</taxon>
        <taxon>Gunneridae</taxon>
        <taxon>Pentapetalae</taxon>
        <taxon>Caryophyllales</taxon>
        <taxon>Chenopodiaceae</taxon>
        <taxon>Betoideae</taxon>
        <taxon>Beta</taxon>
    </lineage>
</organism>
<dbReference type="Gramene" id="KMS94348">
    <property type="protein sequence ID" value="KMS94348"/>
    <property type="gene ID" value="BVRB_022310"/>
</dbReference>
<dbReference type="Pfam" id="PF01370">
    <property type="entry name" value="Epimerase"/>
    <property type="match status" value="1"/>
</dbReference>
<dbReference type="Gene3D" id="3.40.50.720">
    <property type="entry name" value="NAD(P)-binding Rossmann-like Domain"/>
    <property type="match status" value="1"/>
</dbReference>
<name>A0A0J8B3B1_BETVV</name>
<dbReference type="InterPro" id="IPR036291">
    <property type="entry name" value="NAD(P)-bd_dom_sf"/>
</dbReference>
<feature type="non-terminal residue" evidence="2">
    <location>
        <position position="114"/>
    </location>
</feature>
<evidence type="ECO:0000313" key="2">
    <source>
        <dbReference type="EMBL" id="KMS94348.1"/>
    </source>
</evidence>
<dbReference type="Proteomes" id="UP000035740">
    <property type="component" value="Unassembled WGS sequence"/>
</dbReference>
<feature type="domain" description="NAD-dependent epimerase/dehydratase" evidence="1">
    <location>
        <begin position="9"/>
        <end position="114"/>
    </location>
</feature>
<accession>A0A0J8B3B1</accession>
<dbReference type="InterPro" id="IPR001509">
    <property type="entry name" value="Epimerase_deHydtase"/>
</dbReference>
<dbReference type="GO" id="GO:0050577">
    <property type="term" value="F:GDP-L-fucose synthase activity"/>
    <property type="evidence" value="ECO:0007669"/>
    <property type="project" value="TreeGrafter"/>
</dbReference>
<protein>
    <recommendedName>
        <fullName evidence="1">NAD-dependent epimerase/dehydratase domain-containing protein</fullName>
    </recommendedName>
</protein>
<evidence type="ECO:0000259" key="1">
    <source>
        <dbReference type="Pfam" id="PF01370"/>
    </source>
</evidence>
<evidence type="ECO:0000313" key="3">
    <source>
        <dbReference type="Proteomes" id="UP000035740"/>
    </source>
</evidence>
<reference evidence="2 3" key="1">
    <citation type="journal article" date="2014" name="Nature">
        <title>The genome of the recently domesticated crop plant sugar beet (Beta vulgaris).</title>
        <authorList>
            <person name="Dohm J.C."/>
            <person name="Minoche A.E."/>
            <person name="Holtgrawe D."/>
            <person name="Capella-Gutierrez S."/>
            <person name="Zakrzewski F."/>
            <person name="Tafer H."/>
            <person name="Rupp O."/>
            <person name="Sorensen T.R."/>
            <person name="Stracke R."/>
            <person name="Reinhardt R."/>
            <person name="Goesmann A."/>
            <person name="Kraft T."/>
            <person name="Schulz B."/>
            <person name="Stadler P.F."/>
            <person name="Schmidt T."/>
            <person name="Gabaldon T."/>
            <person name="Lehrach H."/>
            <person name="Weisshaar B."/>
            <person name="Himmelbauer H."/>
        </authorList>
    </citation>
    <scope>NUCLEOTIDE SEQUENCE [LARGE SCALE GENOMIC DNA]</scope>
    <source>
        <tissue evidence="2">Taproot</tissue>
    </source>
</reference>
<dbReference type="AlphaFoldDB" id="A0A0J8B3B1"/>
<dbReference type="SUPFAM" id="SSF51735">
    <property type="entry name" value="NAD(P)-binding Rossmann-fold domains"/>
    <property type="match status" value="1"/>
</dbReference>